<dbReference type="PRINTS" id="PR00081">
    <property type="entry name" value="GDHRDH"/>
</dbReference>
<dbReference type="PANTHER" id="PTHR42760">
    <property type="entry name" value="SHORT-CHAIN DEHYDROGENASES/REDUCTASES FAMILY MEMBER"/>
    <property type="match status" value="1"/>
</dbReference>
<dbReference type="Pfam" id="PF13561">
    <property type="entry name" value="adh_short_C2"/>
    <property type="match status" value="1"/>
</dbReference>
<dbReference type="GO" id="GO:0016616">
    <property type="term" value="F:oxidoreductase activity, acting on the CH-OH group of donors, NAD or NADP as acceptor"/>
    <property type="evidence" value="ECO:0007669"/>
    <property type="project" value="UniProtKB-ARBA"/>
</dbReference>
<dbReference type="InterPro" id="IPR002347">
    <property type="entry name" value="SDR_fam"/>
</dbReference>
<reference evidence="4 5" key="1">
    <citation type="submission" date="2021-10" db="EMBL/GenBank/DDBJ databases">
        <title>Anaerobic single-cell dispensing facilitates the cultivation of human gut bacteria.</title>
        <authorList>
            <person name="Afrizal A."/>
        </authorList>
    </citation>
    <scope>NUCLEOTIDE SEQUENCE [LARGE SCALE GENOMIC DNA]</scope>
    <source>
        <strain evidence="4 5">CLA-AA-H270</strain>
    </source>
</reference>
<dbReference type="FunFam" id="3.40.50.720:FF:000173">
    <property type="entry name" value="3-oxoacyl-[acyl-carrier protein] reductase"/>
    <property type="match status" value="1"/>
</dbReference>
<name>A0AAW4W3P7_9FIRM</name>
<comment type="similarity">
    <text evidence="1">Belongs to the short-chain dehydrogenases/reductases (SDR) family.</text>
</comment>
<comment type="caution">
    <text evidence="4">The sequence shown here is derived from an EMBL/GenBank/DDBJ whole genome shotgun (WGS) entry which is preliminary data.</text>
</comment>
<dbReference type="PANTHER" id="PTHR42760:SF133">
    <property type="entry name" value="3-OXOACYL-[ACYL-CARRIER-PROTEIN] REDUCTASE"/>
    <property type="match status" value="1"/>
</dbReference>
<dbReference type="PRINTS" id="PR00080">
    <property type="entry name" value="SDRFAMILY"/>
</dbReference>
<accession>A0AAW4W3P7</accession>
<dbReference type="CDD" id="cd05233">
    <property type="entry name" value="SDR_c"/>
    <property type="match status" value="1"/>
</dbReference>
<proteinExistence type="inferred from homology"/>
<evidence type="ECO:0000313" key="5">
    <source>
        <dbReference type="Proteomes" id="UP001298753"/>
    </source>
</evidence>
<dbReference type="AlphaFoldDB" id="A0AAW4W3P7"/>
<dbReference type="InterPro" id="IPR020904">
    <property type="entry name" value="Sc_DH/Rdtase_CS"/>
</dbReference>
<organism evidence="4 5">
    <name type="scientific">Agathobaculum butyriciproducens</name>
    <dbReference type="NCBI Taxonomy" id="1628085"/>
    <lineage>
        <taxon>Bacteria</taxon>
        <taxon>Bacillati</taxon>
        <taxon>Bacillota</taxon>
        <taxon>Clostridia</taxon>
        <taxon>Eubacteriales</taxon>
        <taxon>Butyricicoccaceae</taxon>
        <taxon>Agathobaculum</taxon>
    </lineage>
</organism>
<dbReference type="SUPFAM" id="SSF51735">
    <property type="entry name" value="NAD(P)-binding Rossmann-fold domains"/>
    <property type="match status" value="1"/>
</dbReference>
<dbReference type="InterPro" id="IPR057326">
    <property type="entry name" value="KR_dom"/>
</dbReference>
<dbReference type="RefSeq" id="WP_227601051.1">
    <property type="nucleotide sequence ID" value="NZ_JAJEPX010000038.1"/>
</dbReference>
<evidence type="ECO:0000313" key="4">
    <source>
        <dbReference type="EMBL" id="MCC2177546.1"/>
    </source>
</evidence>
<dbReference type="InterPro" id="IPR036291">
    <property type="entry name" value="NAD(P)-bd_dom_sf"/>
</dbReference>
<feature type="domain" description="Ketoreductase" evidence="3">
    <location>
        <begin position="3"/>
        <end position="178"/>
    </location>
</feature>
<protein>
    <submittedName>
        <fullName evidence="4">SDR family oxidoreductase</fullName>
    </submittedName>
</protein>
<keyword evidence="2" id="KW-0560">Oxidoreductase</keyword>
<evidence type="ECO:0000256" key="1">
    <source>
        <dbReference type="ARBA" id="ARBA00006484"/>
    </source>
</evidence>
<keyword evidence="5" id="KW-1185">Reference proteome</keyword>
<dbReference type="Proteomes" id="UP001298753">
    <property type="component" value="Unassembled WGS sequence"/>
</dbReference>
<dbReference type="EMBL" id="JAJEPX010000038">
    <property type="protein sequence ID" value="MCC2177546.1"/>
    <property type="molecule type" value="Genomic_DNA"/>
</dbReference>
<dbReference type="PROSITE" id="PS00061">
    <property type="entry name" value="ADH_SHORT"/>
    <property type="match status" value="1"/>
</dbReference>
<gene>
    <name evidence="4" type="ORF">LKD22_10490</name>
</gene>
<sequence>MAQTVLITGGSRGIGAACVRTFAENGWNTAFTYSKSREAADRLADETGALALRADQQDTAAVELAVAEGKARFGTIDAVVCNAGIAEQKLFQNITDADWMRMLDVNLMGTVRTIRAVLPEMLHNHKGSIVTVSSMWGECGASCESHYSASKAAIIGLSKSLAQELGPSNIRVNCIAPGVIDTDMNAMHSADTMQELADQTPLGRVGAAAEVADSILYLCSDKSSFITGQVLGVTGGF</sequence>
<dbReference type="GeneID" id="98660633"/>
<evidence type="ECO:0000259" key="3">
    <source>
        <dbReference type="SMART" id="SM00822"/>
    </source>
</evidence>
<evidence type="ECO:0000256" key="2">
    <source>
        <dbReference type="ARBA" id="ARBA00023002"/>
    </source>
</evidence>
<dbReference type="Gene3D" id="3.40.50.720">
    <property type="entry name" value="NAD(P)-binding Rossmann-like Domain"/>
    <property type="match status" value="1"/>
</dbReference>
<dbReference type="SMART" id="SM00822">
    <property type="entry name" value="PKS_KR"/>
    <property type="match status" value="1"/>
</dbReference>